<dbReference type="PANTHER" id="PTHR43124">
    <property type="entry name" value="PURINE EFFLUX PUMP PBUE"/>
    <property type="match status" value="1"/>
</dbReference>
<comment type="subcellular location">
    <subcellularLocation>
        <location evidence="1">Cell membrane</location>
        <topology evidence="1">Multi-pass membrane protein</topology>
    </subcellularLocation>
</comment>
<evidence type="ECO:0000313" key="10">
    <source>
        <dbReference type="Proteomes" id="UP000238288"/>
    </source>
</evidence>
<protein>
    <submittedName>
        <fullName evidence="9">MFS transporter</fullName>
    </submittedName>
</protein>
<dbReference type="AlphaFoldDB" id="A0A2K4XAR3"/>
<evidence type="ECO:0000313" key="9">
    <source>
        <dbReference type="EMBL" id="SOU41396.1"/>
    </source>
</evidence>
<feature type="transmembrane region" description="Helical" evidence="6">
    <location>
        <begin position="15"/>
        <end position="38"/>
    </location>
</feature>
<evidence type="ECO:0000259" key="7">
    <source>
        <dbReference type="PROSITE" id="PS50850"/>
    </source>
</evidence>
<dbReference type="PROSITE" id="PS00216">
    <property type="entry name" value="SUGAR_TRANSPORT_1"/>
    <property type="match status" value="1"/>
</dbReference>
<dbReference type="InterPro" id="IPR011701">
    <property type="entry name" value="MFS"/>
</dbReference>
<feature type="transmembrane region" description="Helical" evidence="6">
    <location>
        <begin position="172"/>
        <end position="190"/>
    </location>
</feature>
<feature type="transmembrane region" description="Helical" evidence="6">
    <location>
        <begin position="50"/>
        <end position="70"/>
    </location>
</feature>
<dbReference type="InterPro" id="IPR050189">
    <property type="entry name" value="MFS_Efflux_Transporters"/>
</dbReference>
<proteinExistence type="predicted"/>
<gene>
    <name evidence="9" type="ORF">PCAR9_A30576</name>
    <name evidence="8" type="ORF">PCARR_a2279</name>
</gene>
<dbReference type="Pfam" id="PF07690">
    <property type="entry name" value="MFS_1"/>
    <property type="match status" value="1"/>
</dbReference>
<keyword evidence="11" id="KW-1185">Reference proteome</keyword>
<feature type="transmembrane region" description="Helical" evidence="6">
    <location>
        <begin position="274"/>
        <end position="290"/>
    </location>
</feature>
<evidence type="ECO:0000256" key="4">
    <source>
        <dbReference type="ARBA" id="ARBA00022989"/>
    </source>
</evidence>
<dbReference type="Proteomes" id="UP000238288">
    <property type="component" value="Chromosome PCAR9a"/>
</dbReference>
<evidence type="ECO:0000256" key="5">
    <source>
        <dbReference type="ARBA" id="ARBA00023136"/>
    </source>
</evidence>
<sequence>MNSLSNPVASTKHGIILILAAIMPVMAVISLVPVLPMLLEEFKLVDGYEVLVPIAMTIPALCVALFSPLAGAISDKMGRKPLLIIALIIYSVIGILPYFLKNLSLIITSRVFLGITEAIIMTIATALIADYFQGKERQKWISIQIASVSLSAIFLIGLGGMLGELLGSRGPFVLYLLALPVALLVALNLFEPKVKASISEQAGHFPVKKVVPLLFITLFVGIIFYSMIVKLGEVLAISQAVTPAMIGGIGALANIGVALGAFGYGKIKRSSGPLLLCVGFGLSAFGYLVTAGSSSLVVSSIAIFIGCLGFGSLLPTTLTWVLKLLPENVRGKGTGMWTGMFFLGQFLAPIVVTLLQKPMGSLSTVLVLIAVCCAFASLVAALKAKGASDLKCDETGQLQL</sequence>
<feature type="transmembrane region" description="Helical" evidence="6">
    <location>
        <begin position="334"/>
        <end position="355"/>
    </location>
</feature>
<accession>A0A2K4XAR3</accession>
<evidence type="ECO:0000313" key="11">
    <source>
        <dbReference type="Proteomes" id="UP000615003"/>
    </source>
</evidence>
<feature type="transmembrane region" description="Helical" evidence="6">
    <location>
        <begin position="361"/>
        <end position="382"/>
    </location>
</feature>
<feature type="transmembrane region" description="Helical" evidence="6">
    <location>
        <begin position="82"/>
        <end position="100"/>
    </location>
</feature>
<feature type="transmembrane region" description="Helical" evidence="6">
    <location>
        <begin position="106"/>
        <end position="128"/>
    </location>
</feature>
<dbReference type="Gene3D" id="1.20.1250.20">
    <property type="entry name" value="MFS general substrate transporter like domains"/>
    <property type="match status" value="1"/>
</dbReference>
<dbReference type="PROSITE" id="PS50850">
    <property type="entry name" value="MFS"/>
    <property type="match status" value="1"/>
</dbReference>
<dbReference type="GeneID" id="93664078"/>
<evidence type="ECO:0000313" key="8">
    <source>
        <dbReference type="EMBL" id="MBE0383950.1"/>
    </source>
</evidence>
<feature type="transmembrane region" description="Helical" evidence="6">
    <location>
        <begin position="210"/>
        <end position="228"/>
    </location>
</feature>
<dbReference type="EMBL" id="LT965928">
    <property type="protein sequence ID" value="SOU41396.1"/>
    <property type="molecule type" value="Genomic_DNA"/>
</dbReference>
<feature type="domain" description="Major facilitator superfamily (MFS) profile" evidence="7">
    <location>
        <begin position="13"/>
        <end position="388"/>
    </location>
</feature>
<dbReference type="InterPro" id="IPR036259">
    <property type="entry name" value="MFS_trans_sf"/>
</dbReference>
<feature type="transmembrane region" description="Helical" evidence="6">
    <location>
        <begin position="240"/>
        <end position="262"/>
    </location>
</feature>
<dbReference type="OrthoDB" id="9814303at2"/>
<reference evidence="8 11" key="1">
    <citation type="submission" date="2015-06" db="EMBL/GenBank/DDBJ databases">
        <title>Genome sequence of Pseudoalteromonas carrageenovora.</title>
        <authorList>
            <person name="Xie B.-B."/>
            <person name="Rong J.-C."/>
            <person name="Qin Q.-L."/>
            <person name="Zhang Y.-Z."/>
        </authorList>
    </citation>
    <scope>NUCLEOTIDE SEQUENCE [LARGE SCALE GENOMIC DNA]</scope>
    <source>
        <strain evidence="8 11">IAM 12662</strain>
    </source>
</reference>
<evidence type="ECO:0000256" key="1">
    <source>
        <dbReference type="ARBA" id="ARBA00004651"/>
    </source>
</evidence>
<dbReference type="EMBL" id="AQGW01000023">
    <property type="protein sequence ID" value="MBE0383950.1"/>
    <property type="molecule type" value="Genomic_DNA"/>
</dbReference>
<keyword evidence="4 6" id="KW-1133">Transmembrane helix</keyword>
<dbReference type="GO" id="GO:0022857">
    <property type="term" value="F:transmembrane transporter activity"/>
    <property type="evidence" value="ECO:0007669"/>
    <property type="project" value="InterPro"/>
</dbReference>
<reference evidence="9 10" key="2">
    <citation type="submission" date="2017-11" db="EMBL/GenBank/DDBJ databases">
        <authorList>
            <person name="Han C.G."/>
        </authorList>
    </citation>
    <scope>NUCLEOTIDE SEQUENCE [LARGE SCALE GENOMIC DNA]</scope>
    <source>
        <strain evidence="10">ATCC 43555</strain>
        <strain evidence="9">ATCC43555</strain>
    </source>
</reference>
<dbReference type="SUPFAM" id="SSF103473">
    <property type="entry name" value="MFS general substrate transporter"/>
    <property type="match status" value="1"/>
</dbReference>
<dbReference type="Proteomes" id="UP000615003">
    <property type="component" value="Unassembled WGS sequence"/>
</dbReference>
<dbReference type="RefSeq" id="WP_104642967.1">
    <property type="nucleotide sequence ID" value="NZ_AQGW01000023.1"/>
</dbReference>
<dbReference type="GO" id="GO:0005886">
    <property type="term" value="C:plasma membrane"/>
    <property type="evidence" value="ECO:0007669"/>
    <property type="project" value="UniProtKB-SubCell"/>
</dbReference>
<dbReference type="InterPro" id="IPR005829">
    <property type="entry name" value="Sugar_transporter_CS"/>
</dbReference>
<dbReference type="CDD" id="cd17473">
    <property type="entry name" value="MFS_arabinose_efflux_permease_like"/>
    <property type="match status" value="1"/>
</dbReference>
<keyword evidence="5 6" id="KW-0472">Membrane</keyword>
<evidence type="ECO:0000256" key="6">
    <source>
        <dbReference type="SAM" id="Phobius"/>
    </source>
</evidence>
<feature type="transmembrane region" description="Helical" evidence="6">
    <location>
        <begin position="296"/>
        <end position="322"/>
    </location>
</feature>
<evidence type="ECO:0000256" key="2">
    <source>
        <dbReference type="ARBA" id="ARBA00022475"/>
    </source>
</evidence>
<dbReference type="PANTHER" id="PTHR43124:SF3">
    <property type="entry name" value="CHLORAMPHENICOL EFFLUX PUMP RV0191"/>
    <property type="match status" value="1"/>
</dbReference>
<name>A0A2K4XAR3_PSEVC</name>
<dbReference type="InterPro" id="IPR020846">
    <property type="entry name" value="MFS_dom"/>
</dbReference>
<keyword evidence="3 6" id="KW-0812">Transmembrane</keyword>
<feature type="transmembrane region" description="Helical" evidence="6">
    <location>
        <begin position="140"/>
        <end position="160"/>
    </location>
</feature>
<keyword evidence="2" id="KW-1003">Cell membrane</keyword>
<evidence type="ECO:0000256" key="3">
    <source>
        <dbReference type="ARBA" id="ARBA00022692"/>
    </source>
</evidence>
<organism evidence="9 10">
    <name type="scientific">Pseudoalteromonas carrageenovora IAM 12662</name>
    <dbReference type="NCBI Taxonomy" id="1314868"/>
    <lineage>
        <taxon>Bacteria</taxon>
        <taxon>Pseudomonadati</taxon>
        <taxon>Pseudomonadota</taxon>
        <taxon>Gammaproteobacteria</taxon>
        <taxon>Alteromonadales</taxon>
        <taxon>Pseudoalteromonadaceae</taxon>
        <taxon>Pseudoalteromonas</taxon>
    </lineage>
</organism>